<reference evidence="1" key="4">
    <citation type="submission" date="2019-03" db="UniProtKB">
        <authorList>
            <consortium name="EnsemblPlants"/>
        </authorList>
    </citation>
    <scope>IDENTIFICATION</scope>
</reference>
<protein>
    <submittedName>
        <fullName evidence="1">Uncharacterized protein</fullName>
    </submittedName>
</protein>
<accession>A0A452ZKB7</accession>
<reference evidence="1" key="5">
    <citation type="journal article" date="2021" name="G3 (Bethesda)">
        <title>Aegilops tauschii genome assembly Aet v5.0 features greater sequence contiguity and improved annotation.</title>
        <authorList>
            <person name="Wang L."/>
            <person name="Zhu T."/>
            <person name="Rodriguez J.C."/>
            <person name="Deal K.R."/>
            <person name="Dubcovsky J."/>
            <person name="McGuire P.E."/>
            <person name="Lux T."/>
            <person name="Spannagl M."/>
            <person name="Mayer K.F.X."/>
            <person name="Baldrich P."/>
            <person name="Meyers B.C."/>
            <person name="Huo N."/>
            <person name="Gu Y.Q."/>
            <person name="Zhou H."/>
            <person name="Devos K.M."/>
            <person name="Bennetzen J.L."/>
            <person name="Unver T."/>
            <person name="Budak H."/>
            <person name="Gulick P.J."/>
            <person name="Galiba G."/>
            <person name="Kalapos B."/>
            <person name="Nelson D.R."/>
            <person name="Li P."/>
            <person name="You F.M."/>
            <person name="Luo M.C."/>
            <person name="Dvorak J."/>
        </authorList>
    </citation>
    <scope>NUCLEOTIDE SEQUENCE [LARGE SCALE GENOMIC DNA]</scope>
    <source>
        <strain evidence="1">cv. AL8/78</strain>
    </source>
</reference>
<reference evidence="1" key="3">
    <citation type="journal article" date="2017" name="Nature">
        <title>Genome sequence of the progenitor of the wheat D genome Aegilops tauschii.</title>
        <authorList>
            <person name="Luo M.C."/>
            <person name="Gu Y.Q."/>
            <person name="Puiu D."/>
            <person name="Wang H."/>
            <person name="Twardziok S.O."/>
            <person name="Deal K.R."/>
            <person name="Huo N."/>
            <person name="Zhu T."/>
            <person name="Wang L."/>
            <person name="Wang Y."/>
            <person name="McGuire P.E."/>
            <person name="Liu S."/>
            <person name="Long H."/>
            <person name="Ramasamy R.K."/>
            <person name="Rodriguez J.C."/>
            <person name="Van S.L."/>
            <person name="Yuan L."/>
            <person name="Wang Z."/>
            <person name="Xia Z."/>
            <person name="Xiao L."/>
            <person name="Anderson O.D."/>
            <person name="Ouyang S."/>
            <person name="Liang Y."/>
            <person name="Zimin A.V."/>
            <person name="Pertea G."/>
            <person name="Qi P."/>
            <person name="Bennetzen J.L."/>
            <person name="Dai X."/>
            <person name="Dawson M.W."/>
            <person name="Muller H.G."/>
            <person name="Kugler K."/>
            <person name="Rivarola-Duarte L."/>
            <person name="Spannagl M."/>
            <person name="Mayer K.F.X."/>
            <person name="Lu F.H."/>
            <person name="Bevan M.W."/>
            <person name="Leroy P."/>
            <person name="Li P."/>
            <person name="You F.M."/>
            <person name="Sun Q."/>
            <person name="Liu Z."/>
            <person name="Lyons E."/>
            <person name="Wicker T."/>
            <person name="Salzberg S.L."/>
            <person name="Devos K.M."/>
            <person name="Dvorak J."/>
        </authorList>
    </citation>
    <scope>NUCLEOTIDE SEQUENCE [LARGE SCALE GENOMIC DNA]</scope>
    <source>
        <strain evidence="1">cv. AL8/78</strain>
    </source>
</reference>
<organism evidence="1 2">
    <name type="scientific">Aegilops tauschii subsp. strangulata</name>
    <name type="common">Goatgrass</name>
    <dbReference type="NCBI Taxonomy" id="200361"/>
    <lineage>
        <taxon>Eukaryota</taxon>
        <taxon>Viridiplantae</taxon>
        <taxon>Streptophyta</taxon>
        <taxon>Embryophyta</taxon>
        <taxon>Tracheophyta</taxon>
        <taxon>Spermatophyta</taxon>
        <taxon>Magnoliopsida</taxon>
        <taxon>Liliopsida</taxon>
        <taxon>Poales</taxon>
        <taxon>Poaceae</taxon>
        <taxon>BOP clade</taxon>
        <taxon>Pooideae</taxon>
        <taxon>Triticodae</taxon>
        <taxon>Triticeae</taxon>
        <taxon>Triticinae</taxon>
        <taxon>Aegilops</taxon>
    </lineage>
</organism>
<dbReference type="Gramene" id="AET1Gv20813700.1">
    <property type="protein sequence ID" value="AET1Gv20813700.1"/>
    <property type="gene ID" value="AET1Gv20813700"/>
</dbReference>
<sequence length="232" mass="24225">PPTSRHHTRRCDALLSCGKARATHITRMACLAALGNSFLAGGAPMEELQEADVLWPDTPPPSRDRERSLQDQLYDSAAAAAVEFSCESFGSDDDGPAASSSMSSTSSSTSLLPFGGGSSGGFLSYPSTFAGGHGGDGDMAEEFQEADVLWPDDGYEPRGRGAYGGELWWLCCGLGGDAAGYHRAGPAAGGQRQAWRPPVSSPIDIPTGVATAAARRRRPGVVLVHRRSIGTD</sequence>
<keyword evidence="2" id="KW-1185">Reference proteome</keyword>
<dbReference type="EnsemblPlants" id="AET1Gv20813700.1">
    <property type="protein sequence ID" value="AET1Gv20813700.1"/>
    <property type="gene ID" value="AET1Gv20813700"/>
</dbReference>
<proteinExistence type="predicted"/>
<reference evidence="2" key="2">
    <citation type="journal article" date="2017" name="Nat. Plants">
        <title>The Aegilops tauschii genome reveals multiple impacts of transposons.</title>
        <authorList>
            <person name="Zhao G."/>
            <person name="Zou C."/>
            <person name="Li K."/>
            <person name="Wang K."/>
            <person name="Li T."/>
            <person name="Gao L."/>
            <person name="Zhang X."/>
            <person name="Wang H."/>
            <person name="Yang Z."/>
            <person name="Liu X."/>
            <person name="Jiang W."/>
            <person name="Mao L."/>
            <person name="Kong X."/>
            <person name="Jiao Y."/>
            <person name="Jia J."/>
        </authorList>
    </citation>
    <scope>NUCLEOTIDE SEQUENCE [LARGE SCALE GENOMIC DNA]</scope>
    <source>
        <strain evidence="2">cv. AL8/78</strain>
    </source>
</reference>
<evidence type="ECO:0000313" key="1">
    <source>
        <dbReference type="EnsemblPlants" id="AET1Gv20813700.1"/>
    </source>
</evidence>
<name>A0A452ZKB7_AEGTS</name>
<reference evidence="2" key="1">
    <citation type="journal article" date="2014" name="Science">
        <title>Ancient hybridizations among the ancestral genomes of bread wheat.</title>
        <authorList>
            <consortium name="International Wheat Genome Sequencing Consortium,"/>
            <person name="Marcussen T."/>
            <person name="Sandve S.R."/>
            <person name="Heier L."/>
            <person name="Spannagl M."/>
            <person name="Pfeifer M."/>
            <person name="Jakobsen K.S."/>
            <person name="Wulff B.B."/>
            <person name="Steuernagel B."/>
            <person name="Mayer K.F."/>
            <person name="Olsen O.A."/>
        </authorList>
    </citation>
    <scope>NUCLEOTIDE SEQUENCE [LARGE SCALE GENOMIC DNA]</scope>
    <source>
        <strain evidence="2">cv. AL8/78</strain>
    </source>
</reference>
<dbReference type="AlphaFoldDB" id="A0A452ZKB7"/>
<evidence type="ECO:0000313" key="2">
    <source>
        <dbReference type="Proteomes" id="UP000015105"/>
    </source>
</evidence>
<dbReference type="Proteomes" id="UP000015105">
    <property type="component" value="Chromosome 1D"/>
</dbReference>